<dbReference type="KEGG" id="csph:CSPHI_05900"/>
<sequence>MWPFGRKNDEPDEPAAPEAPGAPGAPEEAAAAEPAEPAPQAPAAGPFDVGEVSPEGFDFSDFAKAKLNLGSILLPVPRVGDVQVEMGPKGPTMLHLITPAGRITPVAFAAPTSGGQWAKAAAEIRDGLAEDQLDVADVPGPWGTEIYGTREGIAMRVIGVDGPRWMLRMTLSGPVDKAEELAEIGRGVVARTFVSRGDNPMPAGQPLPVTLPPEMARQIREAYEAQQRQQAGDTPAPGAAEQ</sequence>
<name>A0A1L7CXU1_9CORY</name>
<evidence type="ECO:0008006" key="4">
    <source>
        <dbReference type="Google" id="ProtNLM"/>
    </source>
</evidence>
<dbReference type="EMBL" id="CP009248">
    <property type="protein sequence ID" value="APT90653.1"/>
    <property type="molecule type" value="Genomic_DNA"/>
</dbReference>
<dbReference type="RefSeq" id="WP_075691898.1">
    <property type="nucleotide sequence ID" value="NZ_CP009248.1"/>
</dbReference>
<dbReference type="InterPro" id="IPR022183">
    <property type="entry name" value="DUF3710"/>
</dbReference>
<evidence type="ECO:0000313" key="2">
    <source>
        <dbReference type="EMBL" id="APT90653.1"/>
    </source>
</evidence>
<feature type="region of interest" description="Disordered" evidence="1">
    <location>
        <begin position="1"/>
        <end position="52"/>
    </location>
</feature>
<dbReference type="OrthoDB" id="8480367at2"/>
<evidence type="ECO:0000313" key="3">
    <source>
        <dbReference type="Proteomes" id="UP000185469"/>
    </source>
</evidence>
<dbReference type="STRING" id="1437874.CSPHI_05900"/>
<feature type="compositionally biased region" description="Low complexity" evidence="1">
    <location>
        <begin position="16"/>
        <end position="35"/>
    </location>
</feature>
<keyword evidence="3" id="KW-1185">Reference proteome</keyword>
<accession>A0A1L7CXU1</accession>
<protein>
    <recommendedName>
        <fullName evidence="4">DUF3710 domain-containing protein</fullName>
    </recommendedName>
</protein>
<dbReference type="Proteomes" id="UP000185469">
    <property type="component" value="Chromosome"/>
</dbReference>
<proteinExistence type="predicted"/>
<organism evidence="2 3">
    <name type="scientific">Corynebacterium sphenisci DSM 44792</name>
    <dbReference type="NCBI Taxonomy" id="1437874"/>
    <lineage>
        <taxon>Bacteria</taxon>
        <taxon>Bacillati</taxon>
        <taxon>Actinomycetota</taxon>
        <taxon>Actinomycetes</taxon>
        <taxon>Mycobacteriales</taxon>
        <taxon>Corynebacteriaceae</taxon>
        <taxon>Corynebacterium</taxon>
    </lineage>
</organism>
<dbReference type="Pfam" id="PF12502">
    <property type="entry name" value="DUF3710"/>
    <property type="match status" value="1"/>
</dbReference>
<gene>
    <name evidence="2" type="ORF">CSPHI_05900</name>
</gene>
<evidence type="ECO:0000256" key="1">
    <source>
        <dbReference type="SAM" id="MobiDB-lite"/>
    </source>
</evidence>
<reference evidence="2 3" key="1">
    <citation type="submission" date="2014-08" db="EMBL/GenBank/DDBJ databases">
        <title>Complete genome sequence of Corynebacterium sphenisci CECT 5990(T) (=DSM 44792(T)), isolated from healthy wild penguins.</title>
        <authorList>
            <person name="Ruckert C."/>
            <person name="Albersmeier A."/>
            <person name="Winkler A."/>
            <person name="Kalinowski J."/>
        </authorList>
    </citation>
    <scope>NUCLEOTIDE SEQUENCE [LARGE SCALE GENOMIC DNA]</scope>
    <source>
        <strain evidence="2 3">DSM 44792</strain>
    </source>
</reference>
<feature type="region of interest" description="Disordered" evidence="1">
    <location>
        <begin position="221"/>
        <end position="242"/>
    </location>
</feature>
<dbReference type="AlphaFoldDB" id="A0A1L7CXU1"/>